<evidence type="ECO:0000256" key="9">
    <source>
        <dbReference type="ARBA" id="ARBA00047280"/>
    </source>
</evidence>
<sequence length="149" mass="16395">MVATLSCSGASLNAMVFGLPLVFGIAHVHHGYATYVQKGRTQQALIEAVIIALVQLTYTSLFGWFATFLFLRTSNLLAPCLTHSFCNMMGLPDVSNIGHYNASWKKWIYAAFIVGLILFVMLMVPMTQPALYGDAKSSIYWPITVTAQP</sequence>
<evidence type="ECO:0000256" key="1">
    <source>
        <dbReference type="ARBA" id="ARBA00004477"/>
    </source>
</evidence>
<dbReference type="GO" id="GO:0071586">
    <property type="term" value="P:CAAX-box protein processing"/>
    <property type="evidence" value="ECO:0007669"/>
    <property type="project" value="InterPro"/>
</dbReference>
<evidence type="ECO:0000313" key="13">
    <source>
        <dbReference type="EMBL" id="KAF9962797.1"/>
    </source>
</evidence>
<evidence type="ECO:0000256" key="4">
    <source>
        <dbReference type="ARBA" id="ARBA00022692"/>
    </source>
</evidence>
<comment type="catalytic activity">
    <reaction evidence="9">
        <text>Hydrolyzes the peptide bond -P2-(S-farnesyl or geranylgeranyl)C-P1'-P2'-P3'-COOH where P1' and P2' are amino acids with aliphatic sidechains and P3' is any C-terminal residue.</text>
        <dbReference type="EC" id="3.4.26.1"/>
    </reaction>
</comment>
<organism evidence="13 14">
    <name type="scientific">Modicella reniformis</name>
    <dbReference type="NCBI Taxonomy" id="1440133"/>
    <lineage>
        <taxon>Eukaryota</taxon>
        <taxon>Fungi</taxon>
        <taxon>Fungi incertae sedis</taxon>
        <taxon>Mucoromycota</taxon>
        <taxon>Mortierellomycotina</taxon>
        <taxon>Mortierellomycetes</taxon>
        <taxon>Mortierellales</taxon>
        <taxon>Mortierellaceae</taxon>
        <taxon>Modicella</taxon>
    </lineage>
</organism>
<dbReference type="Pfam" id="PF02517">
    <property type="entry name" value="Rce1-like"/>
    <property type="match status" value="1"/>
</dbReference>
<evidence type="ECO:0000256" key="2">
    <source>
        <dbReference type="ARBA" id="ARBA00006897"/>
    </source>
</evidence>
<comment type="similarity">
    <text evidence="2">Belongs to the peptidase U48 family.</text>
</comment>
<evidence type="ECO:0000256" key="10">
    <source>
        <dbReference type="ARBA" id="ARBA00049729"/>
    </source>
</evidence>
<keyword evidence="5" id="KW-0378">Hydrolase</keyword>
<evidence type="ECO:0000256" key="3">
    <source>
        <dbReference type="ARBA" id="ARBA00022670"/>
    </source>
</evidence>
<feature type="transmembrane region" description="Helical" evidence="11">
    <location>
        <begin position="107"/>
        <end position="126"/>
    </location>
</feature>
<name>A0A9P6M289_9FUNG</name>
<dbReference type="EC" id="3.4.26.1" evidence="10"/>
<dbReference type="Proteomes" id="UP000749646">
    <property type="component" value="Unassembled WGS sequence"/>
</dbReference>
<dbReference type="AlphaFoldDB" id="A0A9P6M289"/>
<accession>A0A9P6M289</accession>
<dbReference type="PANTHER" id="PTHR13046">
    <property type="entry name" value="PROTEASE U48 CAAX PRENYL PROTEASE RCE1"/>
    <property type="match status" value="1"/>
</dbReference>
<evidence type="ECO:0000256" key="5">
    <source>
        <dbReference type="ARBA" id="ARBA00022801"/>
    </source>
</evidence>
<feature type="transmembrane region" description="Helical" evidence="11">
    <location>
        <begin position="12"/>
        <end position="32"/>
    </location>
</feature>
<protein>
    <recommendedName>
        <fullName evidence="10">intramembrane prenyl-peptidase Rce1</fullName>
        <ecNumber evidence="10">3.4.26.1</ecNumber>
    </recommendedName>
</protein>
<gene>
    <name evidence="13" type="ORF">BGZ65_007889</name>
</gene>
<dbReference type="GO" id="GO:0004222">
    <property type="term" value="F:metalloendopeptidase activity"/>
    <property type="evidence" value="ECO:0007669"/>
    <property type="project" value="InterPro"/>
</dbReference>
<dbReference type="InterPro" id="IPR003675">
    <property type="entry name" value="Rce1/LyrA-like_dom"/>
</dbReference>
<feature type="transmembrane region" description="Helical" evidence="11">
    <location>
        <begin position="44"/>
        <end position="71"/>
    </location>
</feature>
<evidence type="ECO:0000256" key="6">
    <source>
        <dbReference type="ARBA" id="ARBA00022824"/>
    </source>
</evidence>
<dbReference type="GO" id="GO:0005789">
    <property type="term" value="C:endoplasmic reticulum membrane"/>
    <property type="evidence" value="ECO:0007669"/>
    <property type="project" value="UniProtKB-SubCell"/>
</dbReference>
<keyword evidence="3" id="KW-0645">Protease</keyword>
<dbReference type="EMBL" id="JAAAHW010006354">
    <property type="protein sequence ID" value="KAF9962797.1"/>
    <property type="molecule type" value="Genomic_DNA"/>
</dbReference>
<comment type="caution">
    <text evidence="13">The sequence shown here is derived from an EMBL/GenBank/DDBJ whole genome shotgun (WGS) entry which is preliminary data.</text>
</comment>
<proteinExistence type="inferred from homology"/>
<feature type="domain" description="CAAX prenyl protease 2/Lysostaphin resistance protein A-like" evidence="12">
    <location>
        <begin position="15"/>
        <end position="89"/>
    </location>
</feature>
<evidence type="ECO:0000256" key="7">
    <source>
        <dbReference type="ARBA" id="ARBA00022989"/>
    </source>
</evidence>
<keyword evidence="7 11" id="KW-1133">Transmembrane helix</keyword>
<reference evidence="13" key="1">
    <citation type="journal article" date="2020" name="Fungal Divers.">
        <title>Resolving the Mortierellaceae phylogeny through synthesis of multi-gene phylogenetics and phylogenomics.</title>
        <authorList>
            <person name="Vandepol N."/>
            <person name="Liber J."/>
            <person name="Desiro A."/>
            <person name="Na H."/>
            <person name="Kennedy M."/>
            <person name="Barry K."/>
            <person name="Grigoriev I.V."/>
            <person name="Miller A.N."/>
            <person name="O'Donnell K."/>
            <person name="Stajich J.E."/>
            <person name="Bonito G."/>
        </authorList>
    </citation>
    <scope>NUCLEOTIDE SEQUENCE</scope>
    <source>
        <strain evidence="13">MES-2147</strain>
    </source>
</reference>
<keyword evidence="4 11" id="KW-0812">Transmembrane</keyword>
<evidence type="ECO:0000259" key="12">
    <source>
        <dbReference type="Pfam" id="PF02517"/>
    </source>
</evidence>
<dbReference type="OrthoDB" id="271604at2759"/>
<evidence type="ECO:0000256" key="8">
    <source>
        <dbReference type="ARBA" id="ARBA00023136"/>
    </source>
</evidence>
<dbReference type="PANTHER" id="PTHR13046:SF0">
    <property type="entry name" value="CAAX PRENYL PROTEASE 2"/>
    <property type="match status" value="1"/>
</dbReference>
<dbReference type="InterPro" id="IPR039731">
    <property type="entry name" value="Rce1"/>
</dbReference>
<keyword evidence="14" id="KW-1185">Reference proteome</keyword>
<keyword evidence="6" id="KW-0256">Endoplasmic reticulum</keyword>
<comment type="subcellular location">
    <subcellularLocation>
        <location evidence="1">Endoplasmic reticulum membrane</location>
        <topology evidence="1">Multi-pass membrane protein</topology>
    </subcellularLocation>
</comment>
<keyword evidence="8 11" id="KW-0472">Membrane</keyword>
<evidence type="ECO:0000256" key="11">
    <source>
        <dbReference type="SAM" id="Phobius"/>
    </source>
</evidence>
<evidence type="ECO:0000313" key="14">
    <source>
        <dbReference type="Proteomes" id="UP000749646"/>
    </source>
</evidence>